<evidence type="ECO:0000313" key="2">
    <source>
        <dbReference type="Proteomes" id="UP000032633"/>
    </source>
</evidence>
<dbReference type="PATRIC" id="fig|1126833.4.peg.281"/>
<dbReference type="OrthoDB" id="2829696at2"/>
<organism evidence="1 2">
    <name type="scientific">Paenibacillus beijingensis</name>
    <dbReference type="NCBI Taxonomy" id="1126833"/>
    <lineage>
        <taxon>Bacteria</taxon>
        <taxon>Bacillati</taxon>
        <taxon>Bacillota</taxon>
        <taxon>Bacilli</taxon>
        <taxon>Bacillales</taxon>
        <taxon>Paenibacillaceae</taxon>
        <taxon>Paenibacillus</taxon>
    </lineage>
</organism>
<protein>
    <recommendedName>
        <fullName evidence="3">Ferritin-like domain-containing protein</fullName>
    </recommendedName>
</protein>
<gene>
    <name evidence="1" type="ORF">VN24_01245</name>
</gene>
<dbReference type="InterPro" id="IPR016084">
    <property type="entry name" value="Haem_Oase-like_multi-hlx"/>
</dbReference>
<reference evidence="1 2" key="1">
    <citation type="journal article" date="2015" name="J. Biotechnol.">
        <title>Complete genome sequence of Paenibacillus beijingensis 7188(T) (=DSM 24997(T)), a novel rhizobacterium from jujube garden soil.</title>
        <authorList>
            <person name="Kwak Y."/>
            <person name="Shin J.H."/>
        </authorList>
    </citation>
    <scope>NUCLEOTIDE SEQUENCE [LARGE SCALE GENOMIC DNA]</scope>
    <source>
        <strain evidence="1 2">DSM 24997</strain>
    </source>
</reference>
<keyword evidence="2" id="KW-1185">Reference proteome</keyword>
<dbReference type="SUPFAM" id="SSF47240">
    <property type="entry name" value="Ferritin-like"/>
    <property type="match status" value="1"/>
</dbReference>
<dbReference type="HOGENOM" id="CLU_1234265_0_0_9"/>
<dbReference type="InterPro" id="IPR009078">
    <property type="entry name" value="Ferritin-like_SF"/>
</dbReference>
<sequence>MTEEQFWTEFNGIKEELMAHSGANAKQFWSREDLTHDEVFEAIIVRDWLEIAYVIFLGTELLNYWREFDRSIVTALCKHMWDEAKHYEMLSNVIEKHGYSVPKTTPETSKEWEELHMKALTMDCACAVAVWNVSETSTTTTMDVLIENCRRIGLDDLARCYEKIKKDEAFHCNLGVTILKKYLTTDERRMNAIWGARQLRDRMFKLYNVIYPVNAVN</sequence>
<dbReference type="Proteomes" id="UP000032633">
    <property type="component" value="Chromosome"/>
</dbReference>
<accession>A0A0D5NDM7</accession>
<dbReference type="EMBL" id="CP011058">
    <property type="protein sequence ID" value="AJY73499.1"/>
    <property type="molecule type" value="Genomic_DNA"/>
</dbReference>
<evidence type="ECO:0008006" key="3">
    <source>
        <dbReference type="Google" id="ProtNLM"/>
    </source>
</evidence>
<dbReference type="RefSeq" id="WP_045668934.1">
    <property type="nucleotide sequence ID" value="NZ_CP011058.1"/>
</dbReference>
<proteinExistence type="predicted"/>
<dbReference type="AlphaFoldDB" id="A0A0D5NDM7"/>
<name>A0A0D5NDM7_9BACL</name>
<dbReference type="Gene3D" id="1.20.910.10">
    <property type="entry name" value="Heme oxygenase-like"/>
    <property type="match status" value="1"/>
</dbReference>
<reference evidence="2" key="2">
    <citation type="submission" date="2015-03" db="EMBL/GenBank/DDBJ databases">
        <title>Genome sequence of Paenibacillus beijingensis strain DSM 24997T.</title>
        <authorList>
            <person name="Kwak Y."/>
            <person name="Shin J.-H."/>
        </authorList>
    </citation>
    <scope>NUCLEOTIDE SEQUENCE [LARGE SCALE GENOMIC DNA]</scope>
    <source>
        <strain evidence="2">DSM 24997</strain>
    </source>
</reference>
<dbReference type="KEGG" id="pbj:VN24_01245"/>
<dbReference type="STRING" id="1126833.VN24_01245"/>
<evidence type="ECO:0000313" key="1">
    <source>
        <dbReference type="EMBL" id="AJY73499.1"/>
    </source>
</evidence>